<keyword evidence="1" id="KW-0732">Signal</keyword>
<keyword evidence="3" id="KW-1185">Reference proteome</keyword>
<keyword evidence="2" id="KW-0687">Ribonucleoprotein</keyword>
<feature type="chain" id="PRO_5013340162" evidence="1">
    <location>
        <begin position="22"/>
        <end position="157"/>
    </location>
</feature>
<organism evidence="2 3">
    <name type="scientific">Corchorus olitorius</name>
    <dbReference type="NCBI Taxonomy" id="93759"/>
    <lineage>
        <taxon>Eukaryota</taxon>
        <taxon>Viridiplantae</taxon>
        <taxon>Streptophyta</taxon>
        <taxon>Embryophyta</taxon>
        <taxon>Tracheophyta</taxon>
        <taxon>Spermatophyta</taxon>
        <taxon>Magnoliopsida</taxon>
        <taxon>eudicotyledons</taxon>
        <taxon>Gunneridae</taxon>
        <taxon>Pentapetalae</taxon>
        <taxon>rosids</taxon>
        <taxon>malvids</taxon>
        <taxon>Malvales</taxon>
        <taxon>Malvaceae</taxon>
        <taxon>Grewioideae</taxon>
        <taxon>Apeibeae</taxon>
        <taxon>Corchorus</taxon>
    </lineage>
</organism>
<reference evidence="3" key="1">
    <citation type="submission" date="2013-09" db="EMBL/GenBank/DDBJ databases">
        <title>Corchorus olitorius genome sequencing.</title>
        <authorList>
            <person name="Alam M."/>
            <person name="Haque M.S."/>
            <person name="Islam M.S."/>
            <person name="Emdad E.M."/>
            <person name="Islam M.M."/>
            <person name="Ahmed B."/>
            <person name="Halim A."/>
            <person name="Hossen Q.M.M."/>
            <person name="Hossain M.Z."/>
            <person name="Ahmed R."/>
            <person name="Khan M.M."/>
            <person name="Islam R."/>
            <person name="Rashid M.M."/>
            <person name="Khan S.A."/>
            <person name="Rahman M.S."/>
            <person name="Alam M."/>
            <person name="Yahiya A.S."/>
            <person name="Khan M.S."/>
            <person name="Azam M.S."/>
            <person name="Haque T."/>
            <person name="Lashkar M.Z.H."/>
            <person name="Akhand A.I."/>
            <person name="Morshed G."/>
            <person name="Roy S."/>
            <person name="Uddin K.S."/>
            <person name="Rabeya T."/>
            <person name="Hossain A.S."/>
            <person name="Chowdhury A."/>
            <person name="Snigdha A.R."/>
            <person name="Mortoza M.S."/>
            <person name="Matin S.A."/>
            <person name="Hoque S.M.E."/>
            <person name="Islam M.K."/>
            <person name="Roy D.K."/>
            <person name="Haider R."/>
            <person name="Moosa M.M."/>
            <person name="Elias S.M."/>
            <person name="Hasan A.M."/>
            <person name="Jahan S."/>
            <person name="Shafiuddin M."/>
            <person name="Mahmood N."/>
            <person name="Shommy N.S."/>
        </authorList>
    </citation>
    <scope>NUCLEOTIDE SEQUENCE [LARGE SCALE GENOMIC DNA]</scope>
    <source>
        <strain evidence="3">cv. O-4</strain>
    </source>
</reference>
<accession>A0A1R3I9A8</accession>
<name>A0A1R3I9A8_9ROSI</name>
<feature type="signal peptide" evidence="1">
    <location>
        <begin position="1"/>
        <end position="21"/>
    </location>
</feature>
<protein>
    <submittedName>
        <fullName evidence="2">Ribonucleoprotein, chloroplast</fullName>
    </submittedName>
</protein>
<dbReference type="EMBL" id="AWUE01018627">
    <property type="protein sequence ID" value="OMO79183.1"/>
    <property type="molecule type" value="Genomic_DNA"/>
</dbReference>
<dbReference type="AlphaFoldDB" id="A0A1R3I9A8"/>
<dbReference type="GO" id="GO:1990904">
    <property type="term" value="C:ribonucleoprotein complex"/>
    <property type="evidence" value="ECO:0007669"/>
    <property type="project" value="UniProtKB-KW"/>
</dbReference>
<evidence type="ECO:0000313" key="3">
    <source>
        <dbReference type="Proteomes" id="UP000187203"/>
    </source>
</evidence>
<dbReference type="Proteomes" id="UP000187203">
    <property type="component" value="Unassembled WGS sequence"/>
</dbReference>
<sequence>MGSIRLWFLWWAVSKLNPKYGYLDEATATNVAEYLPYVSLALLYFSVNRSLHVTNLDKGTVTNELNSVIDWQKDGRSKNFAFMTNASGGEAQATVDKVDSHLYGVDGFSCGGAKNVESGGTTSIFLLLLAFYEGMSCFSIQKPNPLYCLPNFPFACL</sequence>
<evidence type="ECO:0000313" key="2">
    <source>
        <dbReference type="EMBL" id="OMO79183.1"/>
    </source>
</evidence>
<proteinExistence type="predicted"/>
<gene>
    <name evidence="2" type="ORF">COLO4_24516</name>
</gene>
<evidence type="ECO:0000256" key="1">
    <source>
        <dbReference type="SAM" id="SignalP"/>
    </source>
</evidence>
<comment type="caution">
    <text evidence="2">The sequence shown here is derived from an EMBL/GenBank/DDBJ whole genome shotgun (WGS) entry which is preliminary data.</text>
</comment>